<dbReference type="PANTHER" id="PTHR24126:SF14">
    <property type="entry name" value="ANK_REP_REGION DOMAIN-CONTAINING PROTEIN"/>
    <property type="match status" value="1"/>
</dbReference>
<dbReference type="Pfam" id="PF12796">
    <property type="entry name" value="Ank_2"/>
    <property type="match status" value="1"/>
</dbReference>
<name>A0A2T2MZX1_CORCC</name>
<reference evidence="3 4" key="1">
    <citation type="journal article" date="2018" name="Front. Microbiol.">
        <title>Genome-Wide Analysis of Corynespora cassiicola Leaf Fall Disease Putative Effectors.</title>
        <authorList>
            <person name="Lopez D."/>
            <person name="Ribeiro S."/>
            <person name="Label P."/>
            <person name="Fumanal B."/>
            <person name="Venisse J.S."/>
            <person name="Kohler A."/>
            <person name="de Oliveira R.R."/>
            <person name="Labutti K."/>
            <person name="Lipzen A."/>
            <person name="Lail K."/>
            <person name="Bauer D."/>
            <person name="Ohm R.A."/>
            <person name="Barry K.W."/>
            <person name="Spatafora J."/>
            <person name="Grigoriev I.V."/>
            <person name="Martin F.M."/>
            <person name="Pujade-Renaud V."/>
        </authorList>
    </citation>
    <scope>NUCLEOTIDE SEQUENCE [LARGE SCALE GENOMIC DNA]</scope>
    <source>
        <strain evidence="3 4">Philippines</strain>
    </source>
</reference>
<dbReference type="PANTHER" id="PTHR24126">
    <property type="entry name" value="ANKYRIN REPEAT, PH AND SEC7 DOMAIN CONTAINING PROTEIN SECG-RELATED"/>
    <property type="match status" value="1"/>
</dbReference>
<dbReference type="OrthoDB" id="5431422at2759"/>
<proteinExistence type="predicted"/>
<dbReference type="InterPro" id="IPR002110">
    <property type="entry name" value="Ankyrin_rpt"/>
</dbReference>
<keyword evidence="2" id="KW-0040">ANK repeat</keyword>
<protein>
    <submittedName>
        <fullName evidence="3">Uncharacterized protein</fullName>
    </submittedName>
</protein>
<dbReference type="SUPFAM" id="SSF48403">
    <property type="entry name" value="Ankyrin repeat"/>
    <property type="match status" value="1"/>
</dbReference>
<dbReference type="Gene3D" id="1.25.40.20">
    <property type="entry name" value="Ankyrin repeat-containing domain"/>
    <property type="match status" value="1"/>
</dbReference>
<dbReference type="InterPro" id="IPR036770">
    <property type="entry name" value="Ankyrin_rpt-contain_sf"/>
</dbReference>
<accession>A0A2T2MZX1</accession>
<keyword evidence="4" id="KW-1185">Reference proteome</keyword>
<dbReference type="STRING" id="1448308.A0A2T2MZX1"/>
<organism evidence="3 4">
    <name type="scientific">Corynespora cassiicola Philippines</name>
    <dbReference type="NCBI Taxonomy" id="1448308"/>
    <lineage>
        <taxon>Eukaryota</taxon>
        <taxon>Fungi</taxon>
        <taxon>Dikarya</taxon>
        <taxon>Ascomycota</taxon>
        <taxon>Pezizomycotina</taxon>
        <taxon>Dothideomycetes</taxon>
        <taxon>Pleosporomycetidae</taxon>
        <taxon>Pleosporales</taxon>
        <taxon>Corynesporascaceae</taxon>
        <taxon>Corynespora</taxon>
    </lineage>
</organism>
<dbReference type="EMBL" id="KZ678206">
    <property type="protein sequence ID" value="PSN58734.1"/>
    <property type="molecule type" value="Genomic_DNA"/>
</dbReference>
<dbReference type="AlphaFoldDB" id="A0A2T2MZX1"/>
<keyword evidence="1" id="KW-0677">Repeat</keyword>
<evidence type="ECO:0000256" key="2">
    <source>
        <dbReference type="ARBA" id="ARBA00023043"/>
    </source>
</evidence>
<evidence type="ECO:0000313" key="4">
    <source>
        <dbReference type="Proteomes" id="UP000240883"/>
    </source>
</evidence>
<evidence type="ECO:0000313" key="3">
    <source>
        <dbReference type="EMBL" id="PSN58734.1"/>
    </source>
</evidence>
<dbReference type="Proteomes" id="UP000240883">
    <property type="component" value="Unassembled WGS sequence"/>
</dbReference>
<feature type="non-terminal residue" evidence="3">
    <location>
        <position position="193"/>
    </location>
</feature>
<gene>
    <name evidence="3" type="ORF">BS50DRAFT_627078</name>
</gene>
<sequence length="193" mass="22114">MRKHDRAEALSNVASSHLQHYFFHCIRSKECFIVRHLLAYGVGANTIHCGYHALAVCRDKDTVDILLSSGADLEARNHNGDTPLALCRNVEIAKLLLAKGADIYTINEFGKSLLNQAAIKGNREFLILLLEKGLVKWGKCLQGSKYFIELFENYHRYLDYTNAYKVNYPAQILFADTLKEKTKIIRNLFRHNR</sequence>
<evidence type="ECO:0000256" key="1">
    <source>
        <dbReference type="ARBA" id="ARBA00022737"/>
    </source>
</evidence>